<evidence type="ECO:0000313" key="1">
    <source>
        <dbReference type="EnsemblMetazoa" id="CLYHEMP003528.1"/>
    </source>
</evidence>
<dbReference type="PANTHER" id="PTHR47510:SF3">
    <property type="entry name" value="ENDO_EXONUCLEASE_PHOSPHATASE DOMAIN-CONTAINING PROTEIN"/>
    <property type="match status" value="1"/>
</dbReference>
<dbReference type="EnsemblMetazoa" id="CLYHEMT003528.1">
    <property type="protein sequence ID" value="CLYHEMP003528.1"/>
    <property type="gene ID" value="CLYHEMG003528"/>
</dbReference>
<accession>A0A7M5UYY5</accession>
<protein>
    <recommendedName>
        <fullName evidence="3">Reverse transcriptase domain-containing protein</fullName>
    </recommendedName>
</protein>
<dbReference type="Proteomes" id="UP000594262">
    <property type="component" value="Unplaced"/>
</dbReference>
<dbReference type="AlphaFoldDB" id="A0A7M5UYY5"/>
<evidence type="ECO:0000313" key="2">
    <source>
        <dbReference type="Proteomes" id="UP000594262"/>
    </source>
</evidence>
<dbReference type="PANTHER" id="PTHR47510">
    <property type="entry name" value="REVERSE TRANSCRIPTASE DOMAIN-CONTAINING PROTEIN"/>
    <property type="match status" value="1"/>
</dbReference>
<evidence type="ECO:0008006" key="3">
    <source>
        <dbReference type="Google" id="ProtNLM"/>
    </source>
</evidence>
<dbReference type="OrthoDB" id="5989151at2759"/>
<reference evidence="1" key="1">
    <citation type="submission" date="2021-01" db="UniProtKB">
        <authorList>
            <consortium name="EnsemblMetazoa"/>
        </authorList>
    </citation>
    <scope>IDENTIFICATION</scope>
</reference>
<name>A0A7M5UYY5_9CNID</name>
<proteinExistence type="predicted"/>
<sequence length="352" mass="41130">MKRQEKPWITENILKKSQYKDFLYGKFMKTKCTEVEREYQVARQDIKKETRKSQFLYMRNKFLSTGKNIKKFWENINAFFGRKKTSKYPNTMTYETKNISGNFNIAQAFNNHYSEVAPNLIKKLPKNSDSNVSKSTPENNSSFLFQKTTRYEILTLLNKLDNKKSKDLYDFPIDIIKATADLIAEPLSHIINHSIKGGVFPETLKHAKVLPLFKKGPRDDIKNYRPISVLPLFDKVFEQVMHKRLSKFLDKNEYLDKNQHGFQKGEKLKNTSSCRYLGVIVDEKLNWKEHTKLVSTKIKQGVGMLHKVGRYISKRNLMSLYYALIQSHLTYCITSWGSPETPGLNQINKIMA</sequence>
<organism evidence="1 2">
    <name type="scientific">Clytia hemisphaerica</name>
    <dbReference type="NCBI Taxonomy" id="252671"/>
    <lineage>
        <taxon>Eukaryota</taxon>
        <taxon>Metazoa</taxon>
        <taxon>Cnidaria</taxon>
        <taxon>Hydrozoa</taxon>
        <taxon>Hydroidolina</taxon>
        <taxon>Leptothecata</taxon>
        <taxon>Obeliida</taxon>
        <taxon>Clytiidae</taxon>
        <taxon>Clytia</taxon>
    </lineage>
</organism>
<keyword evidence="2" id="KW-1185">Reference proteome</keyword>